<evidence type="ECO:0000256" key="3">
    <source>
        <dbReference type="ARBA" id="ARBA00022833"/>
    </source>
</evidence>
<protein>
    <submittedName>
        <fullName evidence="8">Fur family ferric uptake transcriptional regulator</fullName>
    </submittedName>
</protein>
<proteinExistence type="inferred from homology"/>
<name>A0A4R1QVD2_9FIRM</name>
<evidence type="ECO:0000256" key="7">
    <source>
        <dbReference type="PIRSR" id="PIRSR602481-1"/>
    </source>
</evidence>
<dbReference type="CDD" id="cd07153">
    <property type="entry name" value="Fur_like"/>
    <property type="match status" value="1"/>
</dbReference>
<dbReference type="STRING" id="1650663.GCA_001486665_01985"/>
<dbReference type="Gene3D" id="1.10.10.10">
    <property type="entry name" value="Winged helix-like DNA-binding domain superfamily/Winged helix DNA-binding domain"/>
    <property type="match status" value="1"/>
</dbReference>
<evidence type="ECO:0000256" key="4">
    <source>
        <dbReference type="ARBA" id="ARBA00023015"/>
    </source>
</evidence>
<organism evidence="8 9">
    <name type="scientific">Allofournierella massiliensis</name>
    <dbReference type="NCBI Taxonomy" id="1650663"/>
    <lineage>
        <taxon>Bacteria</taxon>
        <taxon>Bacillati</taxon>
        <taxon>Bacillota</taxon>
        <taxon>Clostridia</taxon>
        <taxon>Eubacteriales</taxon>
        <taxon>Oscillospiraceae</taxon>
        <taxon>Allofournierella</taxon>
    </lineage>
</organism>
<keyword evidence="4" id="KW-0805">Transcription regulation</keyword>
<dbReference type="InterPro" id="IPR043135">
    <property type="entry name" value="Fur_C"/>
</dbReference>
<comment type="caution">
    <text evidence="8">The sequence shown here is derived from an EMBL/GenBank/DDBJ whole genome shotgun (WGS) entry which is preliminary data.</text>
</comment>
<comment type="similarity">
    <text evidence="1">Belongs to the Fur family.</text>
</comment>
<feature type="binding site" evidence="7">
    <location>
        <position position="125"/>
    </location>
    <ligand>
        <name>Zn(2+)</name>
        <dbReference type="ChEBI" id="CHEBI:29105"/>
    </ligand>
</feature>
<evidence type="ECO:0000256" key="5">
    <source>
        <dbReference type="ARBA" id="ARBA00023125"/>
    </source>
</evidence>
<dbReference type="PANTHER" id="PTHR33202">
    <property type="entry name" value="ZINC UPTAKE REGULATION PROTEIN"/>
    <property type="match status" value="1"/>
</dbReference>
<keyword evidence="2" id="KW-0678">Repressor</keyword>
<sequence>MKNYDTRQRDLLVDFLEQHPDQLLSVQQIAQALHEQQISLSAVYRNLSQLETKGLIRKSMKSGGRAAYYQYIGTPDCHSHLHMTCTCCGKTFHMNSEHTARLTRAMAELDGFDLDILNTVLYGTCQSCHQK</sequence>
<dbReference type="GO" id="GO:0003700">
    <property type="term" value="F:DNA-binding transcription factor activity"/>
    <property type="evidence" value="ECO:0007669"/>
    <property type="project" value="InterPro"/>
</dbReference>
<dbReference type="InterPro" id="IPR036388">
    <property type="entry name" value="WH-like_DNA-bd_sf"/>
</dbReference>
<evidence type="ECO:0000256" key="2">
    <source>
        <dbReference type="ARBA" id="ARBA00022491"/>
    </source>
</evidence>
<dbReference type="Gene3D" id="3.30.1490.190">
    <property type="match status" value="1"/>
</dbReference>
<keyword evidence="7" id="KW-0479">Metal-binding</keyword>
<evidence type="ECO:0000313" key="8">
    <source>
        <dbReference type="EMBL" id="TCL54914.1"/>
    </source>
</evidence>
<dbReference type="AlphaFoldDB" id="A0A4R1QVD2"/>
<dbReference type="GO" id="GO:0000976">
    <property type="term" value="F:transcription cis-regulatory region binding"/>
    <property type="evidence" value="ECO:0007669"/>
    <property type="project" value="TreeGrafter"/>
</dbReference>
<dbReference type="Pfam" id="PF01475">
    <property type="entry name" value="FUR"/>
    <property type="match status" value="1"/>
</dbReference>
<dbReference type="InterPro" id="IPR036390">
    <property type="entry name" value="WH_DNA-bd_sf"/>
</dbReference>
<evidence type="ECO:0000313" key="9">
    <source>
        <dbReference type="Proteomes" id="UP000295184"/>
    </source>
</evidence>
<keyword evidence="3 7" id="KW-0862">Zinc</keyword>
<dbReference type="GO" id="GO:0008270">
    <property type="term" value="F:zinc ion binding"/>
    <property type="evidence" value="ECO:0007669"/>
    <property type="project" value="TreeGrafter"/>
</dbReference>
<dbReference type="InterPro" id="IPR002481">
    <property type="entry name" value="FUR"/>
</dbReference>
<comment type="cofactor">
    <cofactor evidence="7">
        <name>Zn(2+)</name>
        <dbReference type="ChEBI" id="CHEBI:29105"/>
    </cofactor>
    <text evidence="7">Binds 1 zinc ion per subunit.</text>
</comment>
<dbReference type="SUPFAM" id="SSF46785">
    <property type="entry name" value="Winged helix' DNA-binding domain"/>
    <property type="match status" value="1"/>
</dbReference>
<evidence type="ECO:0000256" key="1">
    <source>
        <dbReference type="ARBA" id="ARBA00007957"/>
    </source>
</evidence>
<evidence type="ECO:0000256" key="6">
    <source>
        <dbReference type="ARBA" id="ARBA00023163"/>
    </source>
</evidence>
<reference evidence="8 9" key="1">
    <citation type="submission" date="2019-03" db="EMBL/GenBank/DDBJ databases">
        <title>Genomic Encyclopedia of Type Strains, Phase IV (KMG-IV): sequencing the most valuable type-strain genomes for metagenomic binning, comparative biology and taxonomic classification.</title>
        <authorList>
            <person name="Goeker M."/>
        </authorList>
    </citation>
    <scope>NUCLEOTIDE SEQUENCE [LARGE SCALE GENOMIC DNA]</scope>
    <source>
        <strain evidence="8 9">DSM 100451</strain>
    </source>
</reference>
<dbReference type="GO" id="GO:1900376">
    <property type="term" value="P:regulation of secondary metabolite biosynthetic process"/>
    <property type="evidence" value="ECO:0007669"/>
    <property type="project" value="TreeGrafter"/>
</dbReference>
<keyword evidence="5" id="KW-0238">DNA-binding</keyword>
<dbReference type="PANTHER" id="PTHR33202:SF7">
    <property type="entry name" value="FERRIC UPTAKE REGULATION PROTEIN"/>
    <property type="match status" value="1"/>
</dbReference>
<feature type="binding site" evidence="7">
    <location>
        <position position="128"/>
    </location>
    <ligand>
        <name>Zn(2+)</name>
        <dbReference type="ChEBI" id="CHEBI:29105"/>
    </ligand>
</feature>
<feature type="binding site" evidence="7">
    <location>
        <position position="88"/>
    </location>
    <ligand>
        <name>Zn(2+)</name>
        <dbReference type="ChEBI" id="CHEBI:29105"/>
    </ligand>
</feature>
<dbReference type="Proteomes" id="UP000295184">
    <property type="component" value="Unassembled WGS sequence"/>
</dbReference>
<gene>
    <name evidence="8" type="ORF">EDD77_11938</name>
</gene>
<accession>A0A4R1QVD2</accession>
<dbReference type="RefSeq" id="WP_058964376.1">
    <property type="nucleotide sequence ID" value="NZ_CABKVM010000017.1"/>
</dbReference>
<dbReference type="GO" id="GO:0045892">
    <property type="term" value="P:negative regulation of DNA-templated transcription"/>
    <property type="evidence" value="ECO:0007669"/>
    <property type="project" value="TreeGrafter"/>
</dbReference>
<dbReference type="EMBL" id="SLUM01000019">
    <property type="protein sequence ID" value="TCL54914.1"/>
    <property type="molecule type" value="Genomic_DNA"/>
</dbReference>
<keyword evidence="6" id="KW-0804">Transcription</keyword>
<feature type="binding site" evidence="7">
    <location>
        <position position="85"/>
    </location>
    <ligand>
        <name>Zn(2+)</name>
        <dbReference type="ChEBI" id="CHEBI:29105"/>
    </ligand>
</feature>